<evidence type="ECO:0000313" key="1">
    <source>
        <dbReference type="EMBL" id="RDU71443.1"/>
    </source>
</evidence>
<dbReference type="AlphaFoldDB" id="A0A3D8J236"/>
<keyword evidence="2" id="KW-1185">Reference proteome</keyword>
<sequence length="87" mass="10893">MKAEFENEKCDYIFFEIKCQEKNAKKYKKCKNLQKKFYLVTFRLFFARNFCIFYENSQTSIYHFKILLFINHTMEQKYARRISRETQ</sequence>
<accession>A0A3D8J236</accession>
<comment type="caution">
    <text evidence="1">The sequence shown here is derived from an EMBL/GenBank/DDBJ whole genome shotgun (WGS) entry which is preliminary data.</text>
</comment>
<evidence type="ECO:0000313" key="2">
    <source>
        <dbReference type="Proteomes" id="UP000257045"/>
    </source>
</evidence>
<dbReference type="Proteomes" id="UP000257045">
    <property type="component" value="Unassembled WGS sequence"/>
</dbReference>
<organism evidence="1 2">
    <name type="scientific">Helicobacter brantae</name>
    <dbReference type="NCBI Taxonomy" id="375927"/>
    <lineage>
        <taxon>Bacteria</taxon>
        <taxon>Pseudomonadati</taxon>
        <taxon>Campylobacterota</taxon>
        <taxon>Epsilonproteobacteria</taxon>
        <taxon>Campylobacterales</taxon>
        <taxon>Helicobacteraceae</taxon>
        <taxon>Helicobacter</taxon>
    </lineage>
</organism>
<gene>
    <name evidence="1" type="ORF">CQA58_02530</name>
</gene>
<name>A0A3D8J236_9HELI</name>
<proteinExistence type="predicted"/>
<reference evidence="1 2" key="1">
    <citation type="submission" date="2018-04" db="EMBL/GenBank/DDBJ databases">
        <title>Novel Campyloabacter and Helicobacter Species and Strains.</title>
        <authorList>
            <person name="Mannion A.J."/>
            <person name="Shen Z."/>
            <person name="Fox J.G."/>
        </authorList>
    </citation>
    <scope>NUCLEOTIDE SEQUENCE [LARGE SCALE GENOMIC DNA]</scope>
    <source>
        <strain evidence="1 2">MIT 04-9366</strain>
    </source>
</reference>
<protein>
    <submittedName>
        <fullName evidence="1">Uncharacterized protein</fullName>
    </submittedName>
</protein>
<dbReference type="EMBL" id="NXLV01000003">
    <property type="protein sequence ID" value="RDU71443.1"/>
    <property type="molecule type" value="Genomic_DNA"/>
</dbReference>